<feature type="domain" description="Major facilitator superfamily (MFS) profile" evidence="7">
    <location>
        <begin position="9"/>
        <end position="413"/>
    </location>
</feature>
<dbReference type="InterPro" id="IPR020846">
    <property type="entry name" value="MFS_dom"/>
</dbReference>
<feature type="transmembrane region" description="Helical" evidence="6">
    <location>
        <begin position="233"/>
        <end position="256"/>
    </location>
</feature>
<dbReference type="GO" id="GO:0005886">
    <property type="term" value="C:plasma membrane"/>
    <property type="evidence" value="ECO:0007669"/>
    <property type="project" value="TreeGrafter"/>
</dbReference>
<comment type="subcellular location">
    <subcellularLocation>
        <location evidence="1">Membrane</location>
        <topology evidence="1">Multi-pass membrane protein</topology>
    </subcellularLocation>
</comment>
<proteinExistence type="predicted"/>
<keyword evidence="3 6" id="KW-0812">Transmembrane</keyword>
<keyword evidence="2" id="KW-0813">Transport</keyword>
<evidence type="ECO:0000259" key="7">
    <source>
        <dbReference type="PROSITE" id="PS50850"/>
    </source>
</evidence>
<name>B9XB69_PEDPL</name>
<accession>B9XB69</accession>
<feature type="transmembrane region" description="Helical" evidence="6">
    <location>
        <begin position="300"/>
        <end position="317"/>
    </location>
</feature>
<evidence type="ECO:0000256" key="4">
    <source>
        <dbReference type="ARBA" id="ARBA00022989"/>
    </source>
</evidence>
<feature type="transmembrane region" description="Helical" evidence="6">
    <location>
        <begin position="79"/>
        <end position="101"/>
    </location>
</feature>
<dbReference type="PROSITE" id="PS50850">
    <property type="entry name" value="MFS"/>
    <property type="match status" value="1"/>
</dbReference>
<dbReference type="CDD" id="cd17319">
    <property type="entry name" value="MFS_ExuT_GudP_like"/>
    <property type="match status" value="1"/>
</dbReference>
<evidence type="ECO:0000256" key="3">
    <source>
        <dbReference type="ARBA" id="ARBA00022692"/>
    </source>
</evidence>
<gene>
    <name evidence="8" type="ORF">Cflav_PD5389</name>
</gene>
<evidence type="ECO:0000256" key="2">
    <source>
        <dbReference type="ARBA" id="ARBA00022448"/>
    </source>
</evidence>
<dbReference type="Pfam" id="PF07690">
    <property type="entry name" value="MFS_1"/>
    <property type="match status" value="1"/>
</dbReference>
<evidence type="ECO:0000256" key="5">
    <source>
        <dbReference type="ARBA" id="ARBA00023136"/>
    </source>
</evidence>
<feature type="transmembrane region" description="Helical" evidence="6">
    <location>
        <begin position="169"/>
        <end position="188"/>
    </location>
</feature>
<keyword evidence="4 6" id="KW-1133">Transmembrane helix</keyword>
<dbReference type="InterPro" id="IPR011701">
    <property type="entry name" value="MFS"/>
</dbReference>
<evidence type="ECO:0000256" key="1">
    <source>
        <dbReference type="ARBA" id="ARBA00004141"/>
    </source>
</evidence>
<dbReference type="PANTHER" id="PTHR43791">
    <property type="entry name" value="PERMEASE-RELATED"/>
    <property type="match status" value="1"/>
</dbReference>
<dbReference type="EMBL" id="ABOX02000003">
    <property type="protein sequence ID" value="EEF62754.1"/>
    <property type="molecule type" value="Genomic_DNA"/>
</dbReference>
<feature type="transmembrane region" description="Helical" evidence="6">
    <location>
        <begin position="140"/>
        <end position="163"/>
    </location>
</feature>
<feature type="transmembrane region" description="Helical" evidence="6">
    <location>
        <begin position="323"/>
        <end position="345"/>
    </location>
</feature>
<dbReference type="Proteomes" id="UP000003688">
    <property type="component" value="Unassembled WGS sequence"/>
</dbReference>
<dbReference type="RefSeq" id="WP_007413067.1">
    <property type="nucleotide sequence ID" value="NZ_ABOX02000003.1"/>
</dbReference>
<feature type="transmembrane region" description="Helical" evidence="6">
    <location>
        <begin position="357"/>
        <end position="377"/>
    </location>
</feature>
<dbReference type="OrthoDB" id="9773404at2"/>
<dbReference type="Gene3D" id="1.20.1250.20">
    <property type="entry name" value="MFS general substrate transporter like domains"/>
    <property type="match status" value="2"/>
</dbReference>
<evidence type="ECO:0000313" key="9">
    <source>
        <dbReference type="Proteomes" id="UP000003688"/>
    </source>
</evidence>
<comment type="caution">
    <text evidence="8">The sequence shown here is derived from an EMBL/GenBank/DDBJ whole genome shotgun (WGS) entry which is preliminary data.</text>
</comment>
<dbReference type="GO" id="GO:0022857">
    <property type="term" value="F:transmembrane transporter activity"/>
    <property type="evidence" value="ECO:0007669"/>
    <property type="project" value="InterPro"/>
</dbReference>
<dbReference type="SUPFAM" id="SSF103473">
    <property type="entry name" value="MFS general substrate transporter"/>
    <property type="match status" value="1"/>
</dbReference>
<feature type="transmembrane region" description="Helical" evidence="6">
    <location>
        <begin position="107"/>
        <end position="128"/>
    </location>
</feature>
<dbReference type="PANTHER" id="PTHR43791:SF100">
    <property type="entry name" value="SUGAR TRANSPORTER"/>
    <property type="match status" value="1"/>
</dbReference>
<feature type="transmembrane region" description="Helical" evidence="6">
    <location>
        <begin position="389"/>
        <end position="408"/>
    </location>
</feature>
<dbReference type="InterPro" id="IPR036259">
    <property type="entry name" value="MFS_trans_sf"/>
</dbReference>
<evidence type="ECO:0000313" key="8">
    <source>
        <dbReference type="EMBL" id="EEF62754.1"/>
    </source>
</evidence>
<keyword evidence="9" id="KW-1185">Reference proteome</keyword>
<protein>
    <submittedName>
        <fullName evidence="8">Major facilitator superfamily MFS_1</fullName>
    </submittedName>
</protein>
<dbReference type="AlphaFoldDB" id="B9XB69"/>
<reference evidence="8 9" key="1">
    <citation type="journal article" date="2011" name="J. Bacteriol.">
        <title>Genome sequence of 'Pedosphaera parvula' Ellin514, an aerobic Verrucomicrobial isolate from pasture soil.</title>
        <authorList>
            <person name="Kant R."/>
            <person name="van Passel M.W."/>
            <person name="Sangwan P."/>
            <person name="Palva A."/>
            <person name="Lucas S."/>
            <person name="Copeland A."/>
            <person name="Lapidus A."/>
            <person name="Glavina Del Rio T."/>
            <person name="Dalin E."/>
            <person name="Tice H."/>
            <person name="Bruce D."/>
            <person name="Goodwin L."/>
            <person name="Pitluck S."/>
            <person name="Chertkov O."/>
            <person name="Larimer F.W."/>
            <person name="Land M.L."/>
            <person name="Hauser L."/>
            <person name="Brettin T.S."/>
            <person name="Detter J.C."/>
            <person name="Han S."/>
            <person name="de Vos W.M."/>
            <person name="Janssen P.H."/>
            <person name="Smidt H."/>
        </authorList>
    </citation>
    <scope>NUCLEOTIDE SEQUENCE [LARGE SCALE GENOMIC DNA]</scope>
    <source>
        <strain evidence="8 9">Ellin514</strain>
    </source>
</reference>
<organism evidence="8 9">
    <name type="scientific">Pedosphaera parvula (strain Ellin514)</name>
    <dbReference type="NCBI Taxonomy" id="320771"/>
    <lineage>
        <taxon>Bacteria</taxon>
        <taxon>Pseudomonadati</taxon>
        <taxon>Verrucomicrobiota</taxon>
        <taxon>Pedosphaerae</taxon>
        <taxon>Pedosphaerales</taxon>
        <taxon>Pedosphaeraceae</taxon>
        <taxon>Pedosphaera</taxon>
    </lineage>
</organism>
<dbReference type="STRING" id="320771.Cflav_PD5389"/>
<feature type="transmembrane region" description="Helical" evidence="6">
    <location>
        <begin position="268"/>
        <end position="288"/>
    </location>
</feature>
<feature type="transmembrane region" description="Helical" evidence="6">
    <location>
        <begin position="51"/>
        <end position="72"/>
    </location>
</feature>
<evidence type="ECO:0000256" key="6">
    <source>
        <dbReference type="SAM" id="Phobius"/>
    </source>
</evidence>
<sequence>MTQRRWLRIIPVALIMYTISYVDRTNISLALDPNISSMMNDLLMDDRLKGIVAGIFFFGYVLLQIPGGYWATHWSPKKIISIFLVAWGICAVGCGLSRTFVHFGVMRFFLGVAESGVFPATTVLLANWFPRSERARANAYWNLCQPLAVAASAPFTGWLLGAYGWQRMIVIEGALPFIWLPIWIYFITDHPRDAKWISEEERTYLETTLKREIAELEPVKSVSMLERLLQPSIFVMIAIYFLHNCAAYGCMTFFTSGLKERGFSATQYGILFAIPYAVTAVIMVLNSWHSDKTHERRGHIALVYAMSGISLIASVLLRNHFWVSYAFMCLAIPGPFAAMAPFWAIPSETLPRAVMGLVVGLVNAFGNLGGFFGPYIVGWLKGKYHDISVPFNLLGVGMLLAAGLSLLLPKVPRQLRVIEEEVKQSGSVQGSLK</sequence>
<keyword evidence="5 6" id="KW-0472">Membrane</keyword>